<sequence length="1126" mass="125305">MKLTVALLVLACVQVNAKGFGQQVSLSEHNAPLSKVLKKIEKQTGYYFWYENKLIDQKTKVNLELKNVPLERALEICLANQPLQYSIIDKTIVIREKPVKTNPVPAATAPVRIQVTGSVKDNQGRPLEGVSVVVQGTTRGASTNKDGFFSIEANDGEVLEFSIVGYKKMQVTVGTNSSYNLTMDVEALEGSEVVVVGYGTKKRTSLTGAVSTVGGEVFQSRPIANAMTALQGEIPGVTIQRYAGQPGKQGFEMNVRGASSTNGGNAPLVLIDGVAGNLDLINPNDIESISVLKDAAASIYGARAAGGVMLVTTKKGRKGTPRIMYSGNAAVSKMTGMMKSPSHYEMAVMDNEANIHNGAVPLYSDDYLQRIKNNDPNPVPHPNGYGGWLLFFSSTDWMDALLENGFQQSHNLSLSGGGTNSNYFLSAGYVDQRGVVKYADDNNKRYNLRLNYDYEISKRIRLESKVALENQKRTDIGGVGDWVIGEAIFGMPNHPVYTPDGLFFAQGGWGNAVSYAKEGATSTYNTRGVNTNFKLIADLAKGLKLNVQTGINYRTLNSDDYAKPIPQYKWDGTIQYYAVANPGQSKLTKQNEEVIGKNYTGYLQYHNNFGGKHDFDVMAGVSHEEEDREWFLASVSNVVSDEVPSMGLGTENWFSDGGGGHWALRSAFGRLSYAFDNKYLLEANLRYDGSSRFRKEIRWGFFPGISVGWRISEENFMKSQRIFDDLKLRASYGKVGNQMFPDSDPHLYDYLQLINIGGSYPFGPGRQVPSATISGIASPNRTWETLKNKNIGIDMTVLRSRLGFSFDYFVKNNDNMLIPIAYPSMLGATAPYTNVGRLETKGFETSISWSDRIGKLGYNARFILSDAQNKVLYYGGEDTYVLGLNSLTSWDPHVREGDALNSYYAYVFDGVIRNQKELDDYKQLGGVPSDIGIGDARFKDLNGDGKISLYGDQPGQEGDVKKVGNTTPRFNYGFNLGANFKGFDFALFLQGVGKRTLFRSGDYSMPWSEWWRQPPQFYYGKTWNEDRPDAEFPRLTHGNIRWWNYQASTMQQIDASYIRLKNIQLGYTLPENLTRKIYVNRARIYFSGQDIWEHHNVKGGWDPESADWGGNYPFQRSYSFGLDLTF</sequence>
<evidence type="ECO:0000313" key="12">
    <source>
        <dbReference type="EMBL" id="KIC94052.1"/>
    </source>
</evidence>
<evidence type="ECO:0000256" key="1">
    <source>
        <dbReference type="ARBA" id="ARBA00004571"/>
    </source>
</evidence>
<dbReference type="InterPro" id="IPR023996">
    <property type="entry name" value="TonB-dep_OMP_SusC/RagA"/>
</dbReference>
<dbReference type="InterPro" id="IPR023997">
    <property type="entry name" value="TonB-dep_OMP_SusC/RagA_CS"/>
</dbReference>
<dbReference type="GO" id="GO:0009279">
    <property type="term" value="C:cell outer membrane"/>
    <property type="evidence" value="ECO:0007669"/>
    <property type="project" value="UniProtKB-SubCell"/>
</dbReference>
<dbReference type="AlphaFoldDB" id="A0A0C1L244"/>
<dbReference type="SUPFAM" id="SSF49464">
    <property type="entry name" value="Carboxypeptidase regulatory domain-like"/>
    <property type="match status" value="1"/>
</dbReference>
<dbReference type="Gene3D" id="2.170.130.10">
    <property type="entry name" value="TonB-dependent receptor, plug domain"/>
    <property type="match status" value="1"/>
</dbReference>
<organism evidence="12 13">
    <name type="scientific">Flavihumibacter solisilvae</name>
    <dbReference type="NCBI Taxonomy" id="1349421"/>
    <lineage>
        <taxon>Bacteria</taxon>
        <taxon>Pseudomonadati</taxon>
        <taxon>Bacteroidota</taxon>
        <taxon>Chitinophagia</taxon>
        <taxon>Chitinophagales</taxon>
        <taxon>Chitinophagaceae</taxon>
        <taxon>Flavihumibacter</taxon>
    </lineage>
</organism>
<keyword evidence="3 8" id="KW-1134">Transmembrane beta strand</keyword>
<evidence type="ECO:0000256" key="7">
    <source>
        <dbReference type="ARBA" id="ARBA00023237"/>
    </source>
</evidence>
<evidence type="ECO:0000259" key="10">
    <source>
        <dbReference type="Pfam" id="PF07660"/>
    </source>
</evidence>
<dbReference type="PANTHER" id="PTHR30069:SF29">
    <property type="entry name" value="HEMOGLOBIN AND HEMOGLOBIN-HAPTOGLOBIN-BINDING PROTEIN 1-RELATED"/>
    <property type="match status" value="1"/>
</dbReference>
<dbReference type="InterPro" id="IPR036942">
    <property type="entry name" value="Beta-barrel_TonB_sf"/>
</dbReference>
<dbReference type="Proteomes" id="UP000031408">
    <property type="component" value="Unassembled WGS sequence"/>
</dbReference>
<keyword evidence="12" id="KW-0176">Collagen</keyword>
<dbReference type="InterPro" id="IPR011662">
    <property type="entry name" value="Secretin/TonB_short_N"/>
</dbReference>
<dbReference type="InterPro" id="IPR037066">
    <property type="entry name" value="Plug_dom_sf"/>
</dbReference>
<dbReference type="PROSITE" id="PS52016">
    <property type="entry name" value="TONB_DEPENDENT_REC_3"/>
    <property type="match status" value="1"/>
</dbReference>
<dbReference type="InterPro" id="IPR039426">
    <property type="entry name" value="TonB-dep_rcpt-like"/>
</dbReference>
<comment type="subcellular location">
    <subcellularLocation>
        <location evidence="1 8">Cell outer membrane</location>
        <topology evidence="1 8">Multi-pass membrane protein</topology>
    </subcellularLocation>
</comment>
<evidence type="ECO:0000256" key="5">
    <source>
        <dbReference type="ARBA" id="ARBA00022729"/>
    </source>
</evidence>
<keyword evidence="5 9" id="KW-0732">Signal</keyword>
<dbReference type="GO" id="GO:0015344">
    <property type="term" value="F:siderophore uptake transmembrane transporter activity"/>
    <property type="evidence" value="ECO:0007669"/>
    <property type="project" value="TreeGrafter"/>
</dbReference>
<feature type="domain" description="TonB-dependent receptor plug" evidence="11">
    <location>
        <begin position="205"/>
        <end position="308"/>
    </location>
</feature>
<proteinExistence type="inferred from homology"/>
<comment type="similarity">
    <text evidence="8">Belongs to the TonB-dependent receptor family.</text>
</comment>
<protein>
    <submittedName>
        <fullName evidence="12">Collagen-binding protein</fullName>
    </submittedName>
</protein>
<evidence type="ECO:0000313" key="13">
    <source>
        <dbReference type="Proteomes" id="UP000031408"/>
    </source>
</evidence>
<dbReference type="InterPro" id="IPR008969">
    <property type="entry name" value="CarboxyPept-like_regulatory"/>
</dbReference>
<keyword evidence="7 8" id="KW-0998">Cell outer membrane</keyword>
<feature type="domain" description="Secretin/TonB short N-terminal" evidence="10">
    <location>
        <begin position="51"/>
        <end position="96"/>
    </location>
</feature>
<evidence type="ECO:0000256" key="8">
    <source>
        <dbReference type="PROSITE-ProRule" id="PRU01360"/>
    </source>
</evidence>
<dbReference type="STRING" id="1349421.OI18_13670"/>
<dbReference type="Pfam" id="PF07660">
    <property type="entry name" value="STN"/>
    <property type="match status" value="1"/>
</dbReference>
<dbReference type="RefSeq" id="WP_039140941.1">
    <property type="nucleotide sequence ID" value="NZ_JSVC01000015.1"/>
</dbReference>
<dbReference type="Gene3D" id="2.40.170.20">
    <property type="entry name" value="TonB-dependent receptor, beta-barrel domain"/>
    <property type="match status" value="1"/>
</dbReference>
<feature type="chain" id="PRO_5002134674" evidence="9">
    <location>
        <begin position="18"/>
        <end position="1126"/>
    </location>
</feature>
<keyword evidence="2 8" id="KW-0813">Transport</keyword>
<dbReference type="NCBIfam" id="TIGR04056">
    <property type="entry name" value="OMP_RagA_SusC"/>
    <property type="match status" value="1"/>
</dbReference>
<gene>
    <name evidence="12" type="ORF">OI18_13670</name>
</gene>
<dbReference type="Pfam" id="PF07715">
    <property type="entry name" value="Plug"/>
    <property type="match status" value="1"/>
</dbReference>
<reference evidence="12 13" key="1">
    <citation type="submission" date="2014-11" db="EMBL/GenBank/DDBJ databases">
        <title>Genome sequence of Flavihumibacter solisilvae 3-3.</title>
        <authorList>
            <person name="Zhou G."/>
            <person name="Li M."/>
            <person name="Wang G."/>
        </authorList>
    </citation>
    <scope>NUCLEOTIDE SEQUENCE [LARGE SCALE GENOMIC DNA]</scope>
    <source>
        <strain evidence="12 13">3-3</strain>
    </source>
</reference>
<dbReference type="Pfam" id="PF13715">
    <property type="entry name" value="CarbopepD_reg_2"/>
    <property type="match status" value="1"/>
</dbReference>
<dbReference type="EMBL" id="JSVC01000015">
    <property type="protein sequence ID" value="KIC94052.1"/>
    <property type="molecule type" value="Genomic_DNA"/>
</dbReference>
<dbReference type="SUPFAM" id="SSF56935">
    <property type="entry name" value="Porins"/>
    <property type="match status" value="1"/>
</dbReference>
<dbReference type="Gene3D" id="3.55.50.30">
    <property type="match status" value="1"/>
</dbReference>
<dbReference type="OrthoDB" id="899266at2"/>
<evidence type="ECO:0000256" key="4">
    <source>
        <dbReference type="ARBA" id="ARBA00022692"/>
    </source>
</evidence>
<evidence type="ECO:0000256" key="2">
    <source>
        <dbReference type="ARBA" id="ARBA00022448"/>
    </source>
</evidence>
<dbReference type="Gene3D" id="2.60.40.1120">
    <property type="entry name" value="Carboxypeptidase-like, regulatory domain"/>
    <property type="match status" value="1"/>
</dbReference>
<evidence type="ECO:0000256" key="9">
    <source>
        <dbReference type="SAM" id="SignalP"/>
    </source>
</evidence>
<keyword evidence="4 8" id="KW-0812">Transmembrane</keyword>
<comment type="caution">
    <text evidence="12">The sequence shown here is derived from an EMBL/GenBank/DDBJ whole genome shotgun (WGS) entry which is preliminary data.</text>
</comment>
<dbReference type="InterPro" id="IPR012910">
    <property type="entry name" value="Plug_dom"/>
</dbReference>
<accession>A0A0C1L244</accession>
<dbReference type="GO" id="GO:0044718">
    <property type="term" value="P:siderophore transmembrane transport"/>
    <property type="evidence" value="ECO:0007669"/>
    <property type="project" value="TreeGrafter"/>
</dbReference>
<feature type="signal peptide" evidence="9">
    <location>
        <begin position="1"/>
        <end position="17"/>
    </location>
</feature>
<keyword evidence="6 8" id="KW-0472">Membrane</keyword>
<evidence type="ECO:0000259" key="11">
    <source>
        <dbReference type="Pfam" id="PF07715"/>
    </source>
</evidence>
<keyword evidence="13" id="KW-1185">Reference proteome</keyword>
<evidence type="ECO:0000256" key="3">
    <source>
        <dbReference type="ARBA" id="ARBA00022452"/>
    </source>
</evidence>
<evidence type="ECO:0000256" key="6">
    <source>
        <dbReference type="ARBA" id="ARBA00023136"/>
    </source>
</evidence>
<name>A0A0C1L244_9BACT</name>
<dbReference type="NCBIfam" id="TIGR04057">
    <property type="entry name" value="SusC_RagA_signa"/>
    <property type="match status" value="1"/>
</dbReference>
<dbReference type="PANTHER" id="PTHR30069">
    <property type="entry name" value="TONB-DEPENDENT OUTER MEMBRANE RECEPTOR"/>
    <property type="match status" value="1"/>
</dbReference>